<evidence type="ECO:0000313" key="6">
    <source>
        <dbReference type="EMBL" id="RII83170.1"/>
    </source>
</evidence>
<keyword evidence="3" id="KW-0238">DNA-binding</keyword>
<name>A0ABX9MW32_9BURK</name>
<dbReference type="Pfam" id="PF00126">
    <property type="entry name" value="HTH_1"/>
    <property type="match status" value="1"/>
</dbReference>
<keyword evidence="7" id="KW-1185">Reference proteome</keyword>
<dbReference type="PROSITE" id="PS50931">
    <property type="entry name" value="HTH_LYSR"/>
    <property type="match status" value="1"/>
</dbReference>
<dbReference type="SUPFAM" id="SSF53850">
    <property type="entry name" value="Periplasmic binding protein-like II"/>
    <property type="match status" value="1"/>
</dbReference>
<reference evidence="6 7" key="1">
    <citation type="submission" date="2017-08" db="EMBL/GenBank/DDBJ databases">
        <title>Pusillimonas indicus sp. nov., a member of the family Alcaligenaceae isolated from surface seawater.</title>
        <authorList>
            <person name="Li J."/>
        </authorList>
    </citation>
    <scope>NUCLEOTIDE SEQUENCE [LARGE SCALE GENOMIC DNA]</scope>
    <source>
        <strain evidence="6 7">17-4A</strain>
    </source>
</reference>
<keyword evidence="2" id="KW-0805">Transcription regulation</keyword>
<evidence type="ECO:0000256" key="4">
    <source>
        <dbReference type="ARBA" id="ARBA00023163"/>
    </source>
</evidence>
<gene>
    <name evidence="6" type="ORF">CJO09_06060</name>
</gene>
<dbReference type="PANTHER" id="PTHR30346:SF0">
    <property type="entry name" value="HCA OPERON TRANSCRIPTIONAL ACTIVATOR HCAR"/>
    <property type="match status" value="1"/>
</dbReference>
<comment type="similarity">
    <text evidence="1">Belongs to the LysR transcriptional regulatory family.</text>
</comment>
<dbReference type="RefSeq" id="WP_119441571.1">
    <property type="nucleotide sequence ID" value="NZ_CP170494.1"/>
</dbReference>
<dbReference type="Pfam" id="PF03466">
    <property type="entry name" value="LysR_substrate"/>
    <property type="match status" value="1"/>
</dbReference>
<accession>A0ABX9MW32</accession>
<dbReference type="PANTHER" id="PTHR30346">
    <property type="entry name" value="TRANSCRIPTIONAL DUAL REGULATOR HCAR-RELATED"/>
    <property type="match status" value="1"/>
</dbReference>
<dbReference type="InterPro" id="IPR036388">
    <property type="entry name" value="WH-like_DNA-bd_sf"/>
</dbReference>
<evidence type="ECO:0000313" key="7">
    <source>
        <dbReference type="Proteomes" id="UP000266483"/>
    </source>
</evidence>
<comment type="caution">
    <text evidence="6">The sequence shown here is derived from an EMBL/GenBank/DDBJ whole genome shotgun (WGS) entry which is preliminary data.</text>
</comment>
<dbReference type="Gene3D" id="1.10.10.10">
    <property type="entry name" value="Winged helix-like DNA-binding domain superfamily/Winged helix DNA-binding domain"/>
    <property type="match status" value="1"/>
</dbReference>
<evidence type="ECO:0000256" key="1">
    <source>
        <dbReference type="ARBA" id="ARBA00009437"/>
    </source>
</evidence>
<evidence type="ECO:0000256" key="3">
    <source>
        <dbReference type="ARBA" id="ARBA00023125"/>
    </source>
</evidence>
<dbReference type="Proteomes" id="UP000266483">
    <property type="component" value="Unassembled WGS sequence"/>
</dbReference>
<proteinExistence type="inferred from homology"/>
<protein>
    <submittedName>
        <fullName evidence="6">LysR family transcriptional regulator</fullName>
    </submittedName>
</protein>
<keyword evidence="4" id="KW-0804">Transcription</keyword>
<dbReference type="InterPro" id="IPR005119">
    <property type="entry name" value="LysR_subst-bd"/>
</dbReference>
<dbReference type="Gene3D" id="3.40.190.10">
    <property type="entry name" value="Periplasmic binding protein-like II"/>
    <property type="match status" value="2"/>
</dbReference>
<evidence type="ECO:0000259" key="5">
    <source>
        <dbReference type="PROSITE" id="PS50931"/>
    </source>
</evidence>
<dbReference type="SUPFAM" id="SSF46785">
    <property type="entry name" value="Winged helix' DNA-binding domain"/>
    <property type="match status" value="1"/>
</dbReference>
<evidence type="ECO:0000256" key="2">
    <source>
        <dbReference type="ARBA" id="ARBA00023015"/>
    </source>
</evidence>
<sequence>MLTRLTFRQLEYCLAAGEFGSVAKAAEYIHISPSSISAAITQVETELSVTLFIRRHAQGLSLTPAGVEVLKQIRLTLDQALSLYDIANNTQHLVRGPLRVGCFTPLAAMIAPELCQGFARAHPGAEVLQIEDHHEGLIERLRNAQIDVAITYDLNVAESDIEFEALASLPPFVIVSETDPLAQNRITSLKALAKRPMILLDLPLSREYFLSLFREAGVSPTIAARSTSPDVLRSLVANGVGYSLANVRPRTNVSLDGKRLVSVNLKGRHRPMKLGLAWLKDQKLRSVVEAFMERCRACISDGHVPGMSAPGFAGRVADAAAPEHHDTAQSD</sequence>
<feature type="domain" description="HTH lysR-type" evidence="5">
    <location>
        <begin position="5"/>
        <end position="63"/>
    </location>
</feature>
<dbReference type="CDD" id="cd08412">
    <property type="entry name" value="PBP2_PAO1_like"/>
    <property type="match status" value="1"/>
</dbReference>
<organism evidence="6 7">
    <name type="scientific">Neopusillimonas maritima</name>
    <dbReference type="NCBI Taxonomy" id="2026239"/>
    <lineage>
        <taxon>Bacteria</taxon>
        <taxon>Pseudomonadati</taxon>
        <taxon>Pseudomonadota</taxon>
        <taxon>Betaproteobacteria</taxon>
        <taxon>Burkholderiales</taxon>
        <taxon>Alcaligenaceae</taxon>
        <taxon>Neopusillimonas</taxon>
    </lineage>
</organism>
<dbReference type="InterPro" id="IPR000847">
    <property type="entry name" value="LysR_HTH_N"/>
</dbReference>
<dbReference type="EMBL" id="NQOU01000002">
    <property type="protein sequence ID" value="RII83170.1"/>
    <property type="molecule type" value="Genomic_DNA"/>
</dbReference>
<dbReference type="InterPro" id="IPR036390">
    <property type="entry name" value="WH_DNA-bd_sf"/>
</dbReference>